<dbReference type="InterPro" id="IPR013762">
    <property type="entry name" value="Integrase-like_cat_sf"/>
</dbReference>
<evidence type="ECO:0000256" key="3">
    <source>
        <dbReference type="ARBA" id="ARBA00023125"/>
    </source>
</evidence>
<reference evidence="6 7" key="1">
    <citation type="submission" date="2022-08" db="EMBL/GenBank/DDBJ databases">
        <title>Reclassification of Massilia species as members of the genera Telluria, Duganella, Pseudoduganella, Mokoshia gen. nov. and Zemynaea gen. nov. using orthogonal and non-orthogonal genome-based approaches.</title>
        <authorList>
            <person name="Bowman J.P."/>
        </authorList>
    </citation>
    <scope>NUCLEOTIDE SEQUENCE [LARGE SCALE GENOMIC DNA]</scope>
    <source>
        <strain evidence="6 7">LMG 28164</strain>
    </source>
</reference>
<dbReference type="CDD" id="cd00801">
    <property type="entry name" value="INT_P4_C"/>
    <property type="match status" value="1"/>
</dbReference>
<feature type="domain" description="Tyr recombinase" evidence="5">
    <location>
        <begin position="203"/>
        <end position="388"/>
    </location>
</feature>
<dbReference type="InterPro" id="IPR050808">
    <property type="entry name" value="Phage_Integrase"/>
</dbReference>
<dbReference type="RefSeq" id="WP_258845095.1">
    <property type="nucleotide sequence ID" value="NZ_JANUGX010000008.1"/>
</dbReference>
<dbReference type="PANTHER" id="PTHR30629">
    <property type="entry name" value="PROPHAGE INTEGRASE"/>
    <property type="match status" value="1"/>
</dbReference>
<evidence type="ECO:0000313" key="6">
    <source>
        <dbReference type="EMBL" id="MCS0589331.1"/>
    </source>
</evidence>
<protein>
    <submittedName>
        <fullName evidence="6">Integrase arm-type DNA-binding domain-containing protein</fullName>
    </submittedName>
</protein>
<dbReference type="InterPro" id="IPR038488">
    <property type="entry name" value="Integrase_DNA-bd_sf"/>
</dbReference>
<dbReference type="EMBL" id="JANUGX010000008">
    <property type="protein sequence ID" value="MCS0589331.1"/>
    <property type="molecule type" value="Genomic_DNA"/>
</dbReference>
<dbReference type="Proteomes" id="UP001205560">
    <property type="component" value="Unassembled WGS sequence"/>
</dbReference>
<dbReference type="Pfam" id="PF22022">
    <property type="entry name" value="Phage_int_M"/>
    <property type="match status" value="1"/>
</dbReference>
<sequence length="405" mass="45282">MALTDTFIRLAKWSGTKAGDKHSDGGGLYLLVNGVGKYWRLNYRFAGKQKTLAIGVYPAVPLAAARKTRDRARELLAAGKDPGAEKQEAAKEAKRAAGALFEVVAREWLEASASTRGPATQQRVVSWFERDVFPLIGNVPVNSVRPSDILDLMQRMQTRGIIDSMRRVLAYISKVFELAMVKELVERDPTTGIAAQLQQRTDGHFAAITKPVEVGALLRAIHGYQGHPYCRAALKLVPLVFVRPHMLRHAEWSEIDLEAAEWRIPAEKMKMQNDHVVPLAQQAAGILREMHEIIGRRQYVFPSIRHDGRPMSENTINAALRSLGYEGEVMTGHGFRAMARTLLDEELGERVDLIEHQLAQAVKDPNGRAYNRTTHLAARREMMQRWADYLDKLRLGADVVPLGSA</sequence>
<dbReference type="PROSITE" id="PS51898">
    <property type="entry name" value="TYR_RECOMBINASE"/>
    <property type="match status" value="1"/>
</dbReference>
<evidence type="ECO:0000313" key="7">
    <source>
        <dbReference type="Proteomes" id="UP001205560"/>
    </source>
</evidence>
<keyword evidence="7" id="KW-1185">Reference proteome</keyword>
<keyword evidence="2" id="KW-0229">DNA integration</keyword>
<dbReference type="Gene3D" id="1.10.443.10">
    <property type="entry name" value="Intergrase catalytic core"/>
    <property type="match status" value="1"/>
</dbReference>
<evidence type="ECO:0000259" key="5">
    <source>
        <dbReference type="PROSITE" id="PS51898"/>
    </source>
</evidence>
<dbReference type="Gene3D" id="1.10.150.130">
    <property type="match status" value="1"/>
</dbReference>
<keyword evidence="3 6" id="KW-0238">DNA-binding</keyword>
<gene>
    <name evidence="6" type="ORF">NX782_08940</name>
</gene>
<organism evidence="6 7">
    <name type="scientific">Massilia norwichensis</name>
    <dbReference type="NCBI Taxonomy" id="1442366"/>
    <lineage>
        <taxon>Bacteria</taxon>
        <taxon>Pseudomonadati</taxon>
        <taxon>Pseudomonadota</taxon>
        <taxon>Betaproteobacteria</taxon>
        <taxon>Burkholderiales</taxon>
        <taxon>Oxalobacteraceae</taxon>
        <taxon>Telluria group</taxon>
        <taxon>Massilia</taxon>
    </lineage>
</organism>
<dbReference type="Gene3D" id="3.30.160.390">
    <property type="entry name" value="Integrase, DNA-binding domain"/>
    <property type="match status" value="1"/>
</dbReference>
<dbReference type="Pfam" id="PF00589">
    <property type="entry name" value="Phage_integrase"/>
    <property type="match status" value="1"/>
</dbReference>
<dbReference type="InterPro" id="IPR011010">
    <property type="entry name" value="DNA_brk_join_enz"/>
</dbReference>
<dbReference type="InterPro" id="IPR010998">
    <property type="entry name" value="Integrase_recombinase_N"/>
</dbReference>
<comment type="similarity">
    <text evidence="1">Belongs to the 'phage' integrase family.</text>
</comment>
<evidence type="ECO:0000256" key="4">
    <source>
        <dbReference type="ARBA" id="ARBA00023172"/>
    </source>
</evidence>
<evidence type="ECO:0000256" key="2">
    <source>
        <dbReference type="ARBA" id="ARBA00022908"/>
    </source>
</evidence>
<dbReference type="GO" id="GO:0003677">
    <property type="term" value="F:DNA binding"/>
    <property type="evidence" value="ECO:0007669"/>
    <property type="project" value="UniProtKB-KW"/>
</dbReference>
<evidence type="ECO:0000256" key="1">
    <source>
        <dbReference type="ARBA" id="ARBA00008857"/>
    </source>
</evidence>
<keyword evidence="4" id="KW-0233">DNA recombination</keyword>
<dbReference type="InterPro" id="IPR053876">
    <property type="entry name" value="Phage_int_M"/>
</dbReference>
<dbReference type="Pfam" id="PF13356">
    <property type="entry name" value="Arm-DNA-bind_3"/>
    <property type="match status" value="1"/>
</dbReference>
<comment type="caution">
    <text evidence="6">The sequence shown here is derived from an EMBL/GenBank/DDBJ whole genome shotgun (WGS) entry which is preliminary data.</text>
</comment>
<dbReference type="SUPFAM" id="SSF56349">
    <property type="entry name" value="DNA breaking-rejoining enzymes"/>
    <property type="match status" value="1"/>
</dbReference>
<name>A0ABT2A559_9BURK</name>
<proteinExistence type="inferred from homology"/>
<accession>A0ABT2A559</accession>
<dbReference type="InterPro" id="IPR002104">
    <property type="entry name" value="Integrase_catalytic"/>
</dbReference>
<dbReference type="PANTHER" id="PTHR30629:SF2">
    <property type="entry name" value="PROPHAGE INTEGRASE INTS-RELATED"/>
    <property type="match status" value="1"/>
</dbReference>
<dbReference type="InterPro" id="IPR025166">
    <property type="entry name" value="Integrase_DNA_bind_dom"/>
</dbReference>